<dbReference type="SUPFAM" id="SSF52091">
    <property type="entry name" value="SpoIIaa-like"/>
    <property type="match status" value="1"/>
</dbReference>
<dbReference type="InterPro" id="IPR002645">
    <property type="entry name" value="STAS_dom"/>
</dbReference>
<evidence type="ECO:0000256" key="1">
    <source>
        <dbReference type="ARBA" id="ARBA00009013"/>
    </source>
</evidence>
<keyword evidence="2" id="KW-0597">Phosphoprotein</keyword>
<dbReference type="Pfam" id="PF13466">
    <property type="entry name" value="STAS_2"/>
    <property type="match status" value="1"/>
</dbReference>
<evidence type="ECO:0000313" key="6">
    <source>
        <dbReference type="EMBL" id="MCZ8516219.1"/>
    </source>
</evidence>
<accession>A0ABT4QH74</accession>
<dbReference type="Gene3D" id="3.30.750.24">
    <property type="entry name" value="STAS domain"/>
    <property type="match status" value="1"/>
</dbReference>
<dbReference type="InterPro" id="IPR058548">
    <property type="entry name" value="MlaB-like_STAS"/>
</dbReference>
<dbReference type="NCBIfam" id="TIGR00377">
    <property type="entry name" value="ant_ant_sig"/>
    <property type="match status" value="1"/>
</dbReference>
<dbReference type="CDD" id="cd07043">
    <property type="entry name" value="STAS_anti-anti-sigma_factors"/>
    <property type="match status" value="1"/>
</dbReference>
<sequence>MTHPSEKFHYRLLSTPEANVLFVEGELDLGTVEQFRAAVEPLAADKEKLLKLNLRELSYVDSTGIGIFVAALKTRQGAGSGLSVQEVPPKIRRLFDLTGLSKFLTIEGGS</sequence>
<evidence type="ECO:0000256" key="4">
    <source>
        <dbReference type="RuleBase" id="RU003749"/>
    </source>
</evidence>
<dbReference type="InterPro" id="IPR003658">
    <property type="entry name" value="Anti-sigma_ant"/>
</dbReference>
<dbReference type="InterPro" id="IPR036513">
    <property type="entry name" value="STAS_dom_sf"/>
</dbReference>
<keyword evidence="7" id="KW-1185">Reference proteome</keyword>
<comment type="similarity">
    <text evidence="1 4">Belongs to the anti-sigma-factor antagonist family.</text>
</comment>
<protein>
    <recommendedName>
        <fullName evidence="4">Anti-sigma factor antagonist</fullName>
    </recommendedName>
</protein>
<evidence type="ECO:0000313" key="7">
    <source>
        <dbReference type="Proteomes" id="UP001527882"/>
    </source>
</evidence>
<name>A0ABT4QH74_9BACL</name>
<gene>
    <name evidence="6" type="ORF">O9H85_28260</name>
</gene>
<dbReference type="PROSITE" id="PS50801">
    <property type="entry name" value="STAS"/>
    <property type="match status" value="1"/>
</dbReference>
<dbReference type="PANTHER" id="PTHR33495:SF9">
    <property type="entry name" value="ANTI-SIGMA-B FACTOR ANTAGONIST"/>
    <property type="match status" value="1"/>
</dbReference>
<comment type="caution">
    <text evidence="6">The sequence shown here is derived from an EMBL/GenBank/DDBJ whole genome shotgun (WGS) entry which is preliminary data.</text>
</comment>
<dbReference type="Proteomes" id="UP001527882">
    <property type="component" value="Unassembled WGS sequence"/>
</dbReference>
<organism evidence="6 7">
    <name type="scientific">Paenibacillus gyeongsangnamensis</name>
    <dbReference type="NCBI Taxonomy" id="3388067"/>
    <lineage>
        <taxon>Bacteria</taxon>
        <taxon>Bacillati</taxon>
        <taxon>Bacillota</taxon>
        <taxon>Bacilli</taxon>
        <taxon>Bacillales</taxon>
        <taxon>Paenibacillaceae</taxon>
        <taxon>Paenibacillus</taxon>
    </lineage>
</organism>
<evidence type="ECO:0000256" key="2">
    <source>
        <dbReference type="ARBA" id="ARBA00022553"/>
    </source>
</evidence>
<dbReference type="PANTHER" id="PTHR33495">
    <property type="entry name" value="ANTI-SIGMA FACTOR ANTAGONIST TM_1081-RELATED-RELATED"/>
    <property type="match status" value="1"/>
</dbReference>
<dbReference type="EMBL" id="JAQAGZ010000022">
    <property type="protein sequence ID" value="MCZ8516219.1"/>
    <property type="molecule type" value="Genomic_DNA"/>
</dbReference>
<evidence type="ECO:0000259" key="5">
    <source>
        <dbReference type="PROSITE" id="PS50801"/>
    </source>
</evidence>
<evidence type="ECO:0000256" key="3">
    <source>
        <dbReference type="ARBA" id="ARBA00024670"/>
    </source>
</evidence>
<comment type="function">
    <text evidence="3">Positive regulator of sigma-B activity. Non-phosphorylated RsbV binds to RsbW, preventing its association with sigma-B. When phosphorylated, releases RsbW, which is then free to complex with and inactivate sigma-B.</text>
</comment>
<proteinExistence type="inferred from homology"/>
<reference evidence="6 7" key="1">
    <citation type="submission" date="2022-12" db="EMBL/GenBank/DDBJ databases">
        <title>Draft genome sequence of Paenibacillus sp. dW9.</title>
        <authorList>
            <person name="Choi E.-W."/>
            <person name="Kim D.-U."/>
        </authorList>
    </citation>
    <scope>NUCLEOTIDE SEQUENCE [LARGE SCALE GENOMIC DNA]</scope>
    <source>
        <strain evidence="7">dW9</strain>
    </source>
</reference>
<feature type="domain" description="STAS" evidence="5">
    <location>
        <begin position="8"/>
        <end position="110"/>
    </location>
</feature>